<evidence type="ECO:0000313" key="2">
    <source>
        <dbReference type="EMBL" id="APG95340.1"/>
    </source>
</evidence>
<gene>
    <name evidence="2" type="ORF">SAMCFNEI73_pC1636</name>
</gene>
<geneLocation type="plasmid" evidence="2 3">
    <name>C</name>
</geneLocation>
<feature type="compositionally biased region" description="Basic and acidic residues" evidence="1">
    <location>
        <begin position="32"/>
        <end position="41"/>
    </location>
</feature>
<sequence length="41" mass="4639">MDPNRLTAHLRVQLAPEDALALSPRYPGRQRQAREGAARKK</sequence>
<evidence type="ECO:0000313" key="3">
    <source>
        <dbReference type="Proteomes" id="UP000182306"/>
    </source>
</evidence>
<keyword evidence="2" id="KW-0614">Plasmid</keyword>
<dbReference type="KEGG" id="same:SAMCFNEI73_pC1636"/>
<name>A0A1L3LZ22_9HYPH</name>
<dbReference type="Proteomes" id="UP000182306">
    <property type="component" value="Plasmid C"/>
</dbReference>
<feature type="region of interest" description="Disordered" evidence="1">
    <location>
        <begin position="21"/>
        <end position="41"/>
    </location>
</feature>
<evidence type="ECO:0000256" key="1">
    <source>
        <dbReference type="SAM" id="MobiDB-lite"/>
    </source>
</evidence>
<dbReference type="EMBL" id="CP013110">
    <property type="protein sequence ID" value="APG95340.1"/>
    <property type="molecule type" value="Genomic_DNA"/>
</dbReference>
<protein>
    <submittedName>
        <fullName evidence="2">Uncharacterized protein</fullName>
    </submittedName>
</protein>
<dbReference type="AlphaFoldDB" id="A0A1L3LZ22"/>
<proteinExistence type="predicted"/>
<accession>A0A1L3LZ22</accession>
<keyword evidence="3" id="KW-1185">Reference proteome</keyword>
<organism evidence="2 3">
    <name type="scientific">Sinorhizobium americanum</name>
    <dbReference type="NCBI Taxonomy" id="194963"/>
    <lineage>
        <taxon>Bacteria</taxon>
        <taxon>Pseudomonadati</taxon>
        <taxon>Pseudomonadota</taxon>
        <taxon>Alphaproteobacteria</taxon>
        <taxon>Hyphomicrobiales</taxon>
        <taxon>Rhizobiaceae</taxon>
        <taxon>Sinorhizobium/Ensifer group</taxon>
        <taxon>Sinorhizobium</taxon>
    </lineage>
</organism>
<reference evidence="2 3" key="1">
    <citation type="submission" date="2015-10" db="EMBL/GenBank/DDBJ databases">
        <title>Genomic differences between typical nodule nitrogen-fixing rhizobial strains and those coming from bean seeds.</title>
        <authorList>
            <person name="Peralta H."/>
            <person name="Aguilar-Vera A."/>
            <person name="Diaz R."/>
            <person name="Mora Y."/>
            <person name="Martinez-Batallar G."/>
            <person name="Salazar E."/>
            <person name="Vargas-Lagunas C."/>
            <person name="Encarnacion S."/>
            <person name="Girard L."/>
            <person name="Mora J."/>
        </authorList>
    </citation>
    <scope>NUCLEOTIDE SEQUENCE [LARGE SCALE GENOMIC DNA]</scope>
    <source>
        <strain evidence="2 3">CFNEI 73</strain>
        <plasmid evidence="2 3">C</plasmid>
    </source>
</reference>